<dbReference type="GO" id="GO:0006357">
    <property type="term" value="P:regulation of transcription by RNA polymerase II"/>
    <property type="evidence" value="ECO:0007669"/>
    <property type="project" value="EnsemblFungi"/>
</dbReference>
<dbReference type="GO" id="GO:0003682">
    <property type="term" value="F:chromatin binding"/>
    <property type="evidence" value="ECO:0007669"/>
    <property type="project" value="EnsemblFungi"/>
</dbReference>
<evidence type="ECO:0000313" key="4">
    <source>
        <dbReference type="EMBL" id="CCF57960.1"/>
    </source>
</evidence>
<dbReference type="STRING" id="1071382.H2AUB0"/>
<dbReference type="InterPro" id="IPR013641">
    <property type="entry name" value="KTI12/PSTK"/>
</dbReference>
<dbReference type="eggNOG" id="KOG3062">
    <property type="taxonomic scope" value="Eukaryota"/>
</dbReference>
<dbReference type="InterPro" id="IPR027417">
    <property type="entry name" value="P-loop_NTPase"/>
</dbReference>
<comment type="similarity">
    <text evidence="3">Belongs to the KTI12 family.</text>
</comment>
<dbReference type="GO" id="GO:0005634">
    <property type="term" value="C:nucleus"/>
    <property type="evidence" value="ECO:0007669"/>
    <property type="project" value="EnsemblFungi"/>
</dbReference>
<dbReference type="GO" id="GO:0005524">
    <property type="term" value="F:ATP binding"/>
    <property type="evidence" value="ECO:0007669"/>
    <property type="project" value="UniProtKB-KW"/>
</dbReference>
<dbReference type="Gene3D" id="3.40.50.300">
    <property type="entry name" value="P-loop containing nucleotide triphosphate hydrolases"/>
    <property type="match status" value="1"/>
</dbReference>
<evidence type="ECO:0000256" key="1">
    <source>
        <dbReference type="ARBA" id="ARBA00022741"/>
    </source>
</evidence>
<keyword evidence="1" id="KW-0547">Nucleotide-binding</keyword>
<organism evidence="4 5">
    <name type="scientific">Kazachstania africana (strain ATCC 22294 / BCRC 22015 / CBS 2517 / CECT 1963 / NBRC 1671 / NRRL Y-8276)</name>
    <name type="common">Yeast</name>
    <name type="synonym">Kluyveromyces africanus</name>
    <dbReference type="NCBI Taxonomy" id="1071382"/>
    <lineage>
        <taxon>Eukaryota</taxon>
        <taxon>Fungi</taxon>
        <taxon>Dikarya</taxon>
        <taxon>Ascomycota</taxon>
        <taxon>Saccharomycotina</taxon>
        <taxon>Saccharomycetes</taxon>
        <taxon>Saccharomycetales</taxon>
        <taxon>Saccharomycetaceae</taxon>
        <taxon>Kazachstania</taxon>
    </lineage>
</organism>
<reference evidence="4 5" key="1">
    <citation type="journal article" date="2011" name="Proc. Natl. Acad. Sci. U.S.A.">
        <title>Evolutionary erosion of yeast sex chromosomes by mating-type switching accidents.</title>
        <authorList>
            <person name="Gordon J.L."/>
            <person name="Armisen D."/>
            <person name="Proux-Wera E."/>
            <person name="Oheigeartaigh S.S."/>
            <person name="Byrne K.P."/>
            <person name="Wolfe K.H."/>
        </authorList>
    </citation>
    <scope>NUCLEOTIDE SEQUENCE [LARGE SCALE GENOMIC DNA]</scope>
    <source>
        <strain evidence="5">ATCC 22294 / BCRC 22015 / CBS 2517 / CECT 1963 / NBRC 1671 / NRRL Y-8276</strain>
    </source>
</reference>
<dbReference type="AlphaFoldDB" id="H2AUB0"/>
<dbReference type="OrthoDB" id="9972657at2759"/>
<dbReference type="GO" id="GO:0002098">
    <property type="term" value="P:tRNA wobble uridine modification"/>
    <property type="evidence" value="ECO:0007669"/>
    <property type="project" value="EnsemblFungi"/>
</dbReference>
<accession>H2AUB0</accession>
<name>H2AUB0_KAZAF</name>
<keyword evidence="2" id="KW-0067">ATP-binding</keyword>
<sequence length="297" mass="34115">MPLILFTGYPSSGKTTKAKELISLLSTKTNKKIIYHSDDTLSISHQDYENSKDEKNLRSKITSVVKRDLSTNNIVIIDSLNYIKGFRYQLHCEAKNMSTPFALIHIMCPVDTCQLWNSNNTTNQWDSNLLSQLIDRYEEPNDMNRWDSPLFPIYSPTDKFDDNLISKIVSIVDSSTTSNPRSVLKPNSVTKQTLQPSTTNFISILERQTTDIVNIIIARIKDLNEIGQSYHGQRIIIVPNEDIDQSIYIDLPLSGTVNLPVLQRLKRQFINLNKIRIIENDRIIHLFVDYLSKNLNK</sequence>
<dbReference type="KEGG" id="kaf:KAFR_0D03120"/>
<dbReference type="Proteomes" id="UP000005220">
    <property type="component" value="Chromosome 4"/>
</dbReference>
<evidence type="ECO:0000313" key="5">
    <source>
        <dbReference type="Proteomes" id="UP000005220"/>
    </source>
</evidence>
<dbReference type="RefSeq" id="XP_003957095.1">
    <property type="nucleotide sequence ID" value="XM_003957046.1"/>
</dbReference>
<dbReference type="SUPFAM" id="SSF52540">
    <property type="entry name" value="P-loop containing nucleoside triphosphate hydrolases"/>
    <property type="match status" value="1"/>
</dbReference>
<gene>
    <name evidence="4" type="primary">KAFR0D03120</name>
    <name evidence="4" type="ORF">KAFR_0D03120</name>
</gene>
<dbReference type="InParanoid" id="H2AUB0"/>
<keyword evidence="5" id="KW-1185">Reference proteome</keyword>
<dbReference type="EMBL" id="HE650824">
    <property type="protein sequence ID" value="CCF57960.1"/>
    <property type="molecule type" value="Genomic_DNA"/>
</dbReference>
<evidence type="ECO:0000256" key="3">
    <source>
        <dbReference type="ARBA" id="ARBA00025768"/>
    </source>
</evidence>
<dbReference type="PANTHER" id="PTHR12435">
    <property type="match status" value="1"/>
</dbReference>
<evidence type="ECO:0008006" key="6">
    <source>
        <dbReference type="Google" id="ProtNLM"/>
    </source>
</evidence>
<evidence type="ECO:0000256" key="2">
    <source>
        <dbReference type="ARBA" id="ARBA00022840"/>
    </source>
</evidence>
<dbReference type="FunCoup" id="H2AUB0">
    <property type="interactions" value="716"/>
</dbReference>
<dbReference type="GO" id="GO:0005737">
    <property type="term" value="C:cytoplasm"/>
    <property type="evidence" value="ECO:0007669"/>
    <property type="project" value="EnsemblFungi"/>
</dbReference>
<dbReference type="GeneID" id="13882205"/>
<proteinExistence type="inferred from homology"/>
<dbReference type="HOGENOM" id="CLU_027147_2_0_1"/>
<dbReference type="Pfam" id="PF08433">
    <property type="entry name" value="KTI12"/>
    <property type="match status" value="1"/>
</dbReference>
<protein>
    <recommendedName>
        <fullName evidence="6">Protein KTI12</fullName>
    </recommendedName>
</protein>